<dbReference type="InterPro" id="IPR011335">
    <property type="entry name" value="Restrct_endonuc-II-like"/>
</dbReference>
<dbReference type="PANTHER" id="PTHR36558:SF1">
    <property type="entry name" value="RESTRICTION ENDONUCLEASE DOMAIN-CONTAINING PROTEIN-RELATED"/>
    <property type="match status" value="1"/>
</dbReference>
<dbReference type="CDD" id="cd06260">
    <property type="entry name" value="DUF820-like"/>
    <property type="match status" value="1"/>
</dbReference>
<protein>
    <submittedName>
        <fullName evidence="2">Endonuclease, Uma2 family (Restriction endonuclease fold)</fullName>
    </submittedName>
</protein>
<keyword evidence="2" id="KW-0255">Endonuclease</keyword>
<organism evidence="2 3">
    <name type="scientific">Methylomagnum ishizawai</name>
    <dbReference type="NCBI Taxonomy" id="1760988"/>
    <lineage>
        <taxon>Bacteria</taxon>
        <taxon>Pseudomonadati</taxon>
        <taxon>Pseudomonadota</taxon>
        <taxon>Gammaproteobacteria</taxon>
        <taxon>Methylococcales</taxon>
        <taxon>Methylococcaceae</taxon>
        <taxon>Methylomagnum</taxon>
    </lineage>
</organism>
<dbReference type="STRING" id="1760988.SAMN02949497_2202"/>
<evidence type="ECO:0000313" key="3">
    <source>
        <dbReference type="Proteomes" id="UP000192923"/>
    </source>
</evidence>
<dbReference type="OrthoDB" id="26750at2"/>
<name>A0A1Y6CX59_9GAMM</name>
<dbReference type="AlphaFoldDB" id="A0A1Y6CX59"/>
<reference evidence="2 3" key="1">
    <citation type="submission" date="2016-12" db="EMBL/GenBank/DDBJ databases">
        <authorList>
            <person name="Song W.-J."/>
            <person name="Kurnit D.M."/>
        </authorList>
    </citation>
    <scope>NUCLEOTIDE SEQUENCE [LARGE SCALE GENOMIC DNA]</scope>
    <source>
        <strain evidence="2 3">175</strain>
    </source>
</reference>
<dbReference type="EMBL" id="FXAM01000001">
    <property type="protein sequence ID" value="SMF94866.1"/>
    <property type="molecule type" value="Genomic_DNA"/>
</dbReference>
<dbReference type="SUPFAM" id="SSF52980">
    <property type="entry name" value="Restriction endonuclease-like"/>
    <property type="match status" value="1"/>
</dbReference>
<dbReference type="RefSeq" id="WP_085212615.1">
    <property type="nucleotide sequence ID" value="NZ_FXAM01000001.1"/>
</dbReference>
<dbReference type="InterPro" id="IPR008538">
    <property type="entry name" value="Uma2"/>
</dbReference>
<keyword evidence="2" id="KW-0378">Hydrolase</keyword>
<accession>A0A1Y6CX59</accession>
<dbReference type="PANTHER" id="PTHR36558">
    <property type="entry name" value="GLR1098 PROTEIN"/>
    <property type="match status" value="1"/>
</dbReference>
<dbReference type="Pfam" id="PF05685">
    <property type="entry name" value="Uma2"/>
    <property type="match status" value="1"/>
</dbReference>
<dbReference type="GO" id="GO:0004519">
    <property type="term" value="F:endonuclease activity"/>
    <property type="evidence" value="ECO:0007669"/>
    <property type="project" value="UniProtKB-KW"/>
</dbReference>
<feature type="domain" description="Putative restriction endonuclease" evidence="1">
    <location>
        <begin position="12"/>
        <end position="176"/>
    </location>
</feature>
<proteinExistence type="predicted"/>
<keyword evidence="3" id="KW-1185">Reference proteome</keyword>
<dbReference type="InterPro" id="IPR012296">
    <property type="entry name" value="Nuclease_put_TT1808"/>
</dbReference>
<sequence>MSHAVKQIYVDFEEYLEDEREADVRHEYVDGQIYAMGGASELHNTVAADFHTAINNILPDTCRAWMADMKVKIKAQGKFYAYYPDIMVACGENTDDPYTRTNPILIVEVLSASTRRNDLKEKFDNYIQIPSLLEYVVVSQDTPHLRIFRRNRDWQPESYYAGDIFCLESVGLELAVEAIYRRVRREVGLEIKLA</sequence>
<gene>
    <name evidence="2" type="ORF">SAMN02949497_2202</name>
</gene>
<evidence type="ECO:0000313" key="2">
    <source>
        <dbReference type="EMBL" id="SMF94866.1"/>
    </source>
</evidence>
<dbReference type="Proteomes" id="UP000192923">
    <property type="component" value="Unassembled WGS sequence"/>
</dbReference>
<dbReference type="Gene3D" id="3.90.1570.10">
    <property type="entry name" value="tt1808, chain A"/>
    <property type="match status" value="1"/>
</dbReference>
<keyword evidence="2" id="KW-0540">Nuclease</keyword>
<evidence type="ECO:0000259" key="1">
    <source>
        <dbReference type="Pfam" id="PF05685"/>
    </source>
</evidence>